<dbReference type="GO" id="GO:0006397">
    <property type="term" value="P:mRNA processing"/>
    <property type="evidence" value="ECO:0007669"/>
    <property type="project" value="UniProtKB-KW"/>
</dbReference>
<dbReference type="GO" id="GO:0008380">
    <property type="term" value="P:RNA splicing"/>
    <property type="evidence" value="ECO:0007669"/>
    <property type="project" value="UniProtKB-KW"/>
</dbReference>
<name>A0A7M5VCS8_9CNID</name>
<feature type="compositionally biased region" description="Basic and acidic residues" evidence="3">
    <location>
        <begin position="531"/>
        <end position="567"/>
    </location>
</feature>
<dbReference type="PANTHER" id="PTHR13161:SF4">
    <property type="entry name" value="CLK4-ASSOCIATING SERINE_ARGININE RICH PROTEIN"/>
    <property type="match status" value="1"/>
</dbReference>
<feature type="compositionally biased region" description="Basic and acidic residues" evidence="3">
    <location>
        <begin position="242"/>
        <end position="251"/>
    </location>
</feature>
<proteinExistence type="predicted"/>
<reference evidence="5" key="1">
    <citation type="submission" date="2021-01" db="UniProtKB">
        <authorList>
            <consortium name="EnsemblMetazoa"/>
        </authorList>
    </citation>
    <scope>IDENTIFICATION</scope>
</reference>
<feature type="compositionally biased region" description="Basic residues" evidence="3">
    <location>
        <begin position="348"/>
        <end position="381"/>
    </location>
</feature>
<dbReference type="InterPro" id="IPR040397">
    <property type="entry name" value="SWAP"/>
</dbReference>
<evidence type="ECO:0000259" key="4">
    <source>
        <dbReference type="SMART" id="SM01141"/>
    </source>
</evidence>
<feature type="compositionally biased region" description="Basic and acidic residues" evidence="3">
    <location>
        <begin position="423"/>
        <end position="438"/>
    </location>
</feature>
<feature type="compositionally biased region" description="Basic residues" evidence="3">
    <location>
        <begin position="389"/>
        <end position="422"/>
    </location>
</feature>
<feature type="compositionally biased region" description="Acidic residues" evidence="3">
    <location>
        <begin position="175"/>
        <end position="193"/>
    </location>
</feature>
<dbReference type="AlphaFoldDB" id="A0A7M5VCS8"/>
<feature type="domain" description="Suppressor of white apricot N-terminal" evidence="4">
    <location>
        <begin position="39"/>
        <end position="169"/>
    </location>
</feature>
<feature type="compositionally biased region" description="Basic residues" evidence="3">
    <location>
        <begin position="439"/>
        <end position="448"/>
    </location>
</feature>
<feature type="compositionally biased region" description="Polar residues" evidence="3">
    <location>
        <begin position="490"/>
        <end position="505"/>
    </location>
</feature>
<keyword evidence="6" id="KW-1185">Reference proteome</keyword>
<evidence type="ECO:0000256" key="1">
    <source>
        <dbReference type="ARBA" id="ARBA00022664"/>
    </source>
</evidence>
<accession>A0A7M5VCS8</accession>
<feature type="compositionally biased region" description="Low complexity" evidence="3">
    <location>
        <begin position="449"/>
        <end position="458"/>
    </location>
</feature>
<dbReference type="Pfam" id="PF09750">
    <property type="entry name" value="DRY_EERY"/>
    <property type="match status" value="1"/>
</dbReference>
<evidence type="ECO:0000256" key="2">
    <source>
        <dbReference type="ARBA" id="ARBA00023187"/>
    </source>
</evidence>
<dbReference type="EnsemblMetazoa" id="CLYHEMT011965.1">
    <property type="protein sequence ID" value="CLYHEMP011965.1"/>
    <property type="gene ID" value="CLYHEMG011965"/>
</dbReference>
<evidence type="ECO:0000256" key="3">
    <source>
        <dbReference type="SAM" id="MobiDB-lite"/>
    </source>
</evidence>
<evidence type="ECO:0000313" key="5">
    <source>
        <dbReference type="EnsemblMetazoa" id="CLYHEMP011965.1"/>
    </source>
</evidence>
<feature type="compositionally biased region" description="Basic and acidic residues" evidence="3">
    <location>
        <begin position="506"/>
        <end position="517"/>
    </location>
</feature>
<keyword evidence="2" id="KW-0508">mRNA splicing</keyword>
<organism evidence="5 6">
    <name type="scientific">Clytia hemisphaerica</name>
    <dbReference type="NCBI Taxonomy" id="252671"/>
    <lineage>
        <taxon>Eukaryota</taxon>
        <taxon>Metazoa</taxon>
        <taxon>Cnidaria</taxon>
        <taxon>Hydrozoa</taxon>
        <taxon>Hydroidolina</taxon>
        <taxon>Leptothecata</taxon>
        <taxon>Obeliida</taxon>
        <taxon>Clytiidae</taxon>
        <taxon>Clytia</taxon>
    </lineage>
</organism>
<protein>
    <recommendedName>
        <fullName evidence="4">Suppressor of white apricot N-terminal domain-containing protein</fullName>
    </recommendedName>
</protein>
<dbReference type="PANTHER" id="PTHR13161">
    <property type="entry name" value="SPLICING FACTOR SUPPRESSOR OF WHITE APRICOT"/>
    <property type="match status" value="1"/>
</dbReference>
<dbReference type="OrthoDB" id="10070965at2759"/>
<dbReference type="GeneID" id="136823703"/>
<dbReference type="Proteomes" id="UP000594262">
    <property type="component" value="Unplaced"/>
</dbReference>
<feature type="compositionally biased region" description="Basic residues" evidence="3">
    <location>
        <begin position="588"/>
        <end position="598"/>
    </location>
</feature>
<dbReference type="InterPro" id="IPR019147">
    <property type="entry name" value="SWAP_N_domain"/>
</dbReference>
<dbReference type="SMART" id="SM01141">
    <property type="entry name" value="DRY_EERY"/>
    <property type="match status" value="1"/>
</dbReference>
<feature type="region of interest" description="Disordered" evidence="3">
    <location>
        <begin position="242"/>
        <end position="598"/>
    </location>
</feature>
<feature type="region of interest" description="Disordered" evidence="3">
    <location>
        <begin position="165"/>
        <end position="194"/>
    </location>
</feature>
<sequence>MWQEARKQEKKLRGIMIDFKKRAERRQAYYAKMKTDPHQLMRFYGQKCKMHILTDSAKVTDTDGQLVPWQGDPEVMIDRFDVRAHLDFIPEKVNKPEEKSEEDEKLARKCNYESYRTLVQIDATGASEEQYLTQLTLEENYGKKIAQINEEKAKSKAKAKIHYQYKDSTGGKDEDSLDDDSDNDEESDGELSDIDINVNVMELSEDQKNHLDALSMQYGIGYGQYCRQLLLEKKEFEYVKRLEEEEEERSKMPGRKGKAARRDLRLKQKTLRGSPLSFAMDTSKGDGSNDDDSDSSSSDGRSPRAQPHEDKIEFITEFGGGGGGDINQPQTSSEPPIIDDDPRLDKVKGKRSSIHRSSKHKSSSSRHRRSRSRDRYRRSRSRSRDTRSRSRSKSRDRKSRSRSRSRDRRSRSRDRHRRRSRSRDRSSRYSRHRSESRSPTRRHSKTSKRSSSTPSSSRSRSRSRSRERRRRNSRSKSRSRSKSPYRAVTQALSSGSATKKTPATTDKSKLSAREKMKLRMQKMLSKQIKHDKKEEHKKQVAKEIEAEERDVQRYEMSKQLKARDREKRYRRSPSPQGKMDSYDASKFHYNRARSRSPN</sequence>
<evidence type="ECO:0000313" key="6">
    <source>
        <dbReference type="Proteomes" id="UP000594262"/>
    </source>
</evidence>
<dbReference type="RefSeq" id="XP_066935971.1">
    <property type="nucleotide sequence ID" value="XM_067079870.1"/>
</dbReference>
<feature type="compositionally biased region" description="Basic residues" evidence="3">
    <location>
        <begin position="459"/>
        <end position="483"/>
    </location>
</feature>
<keyword evidence="1" id="KW-0507">mRNA processing</keyword>